<evidence type="ECO:0000313" key="7">
    <source>
        <dbReference type="EMBL" id="EFC35535.1"/>
    </source>
</evidence>
<dbReference type="Proteomes" id="UP000006671">
    <property type="component" value="Unassembled WGS sequence"/>
</dbReference>
<dbReference type="eggNOG" id="KOG3124">
    <property type="taxonomic scope" value="Eukaryota"/>
</dbReference>
<dbReference type="FunCoup" id="D2W5W6">
    <property type="interactions" value="96"/>
</dbReference>
<evidence type="ECO:0000256" key="4">
    <source>
        <dbReference type="PIRSR" id="PIRSR000193-1"/>
    </source>
</evidence>
<feature type="domain" description="Pyrroline-5-carboxylate reductase catalytic N-terminal" evidence="5">
    <location>
        <begin position="1"/>
        <end position="98"/>
    </location>
</feature>
<dbReference type="InterPro" id="IPR000304">
    <property type="entry name" value="Pyrroline-COOH_reductase"/>
</dbReference>
<dbReference type="InterPro" id="IPR029036">
    <property type="entry name" value="P5CR_dimer"/>
</dbReference>
<feature type="binding site" evidence="4">
    <location>
        <begin position="2"/>
        <end position="7"/>
    </location>
    <ligand>
        <name>NADP(+)</name>
        <dbReference type="ChEBI" id="CHEBI:58349"/>
    </ligand>
</feature>
<dbReference type="GeneID" id="8859657"/>
<evidence type="ECO:0000256" key="3">
    <source>
        <dbReference type="ARBA" id="ARBA00023002"/>
    </source>
</evidence>
<dbReference type="PIRSF" id="PIRSF000193">
    <property type="entry name" value="Pyrrol-5-carb_rd"/>
    <property type="match status" value="1"/>
</dbReference>
<dbReference type="Pfam" id="PF03807">
    <property type="entry name" value="F420_oxidored"/>
    <property type="match status" value="1"/>
</dbReference>
<dbReference type="SUPFAM" id="SSF48179">
    <property type="entry name" value="6-phosphogluconate dehydrogenase C-terminal domain-like"/>
    <property type="match status" value="1"/>
</dbReference>
<dbReference type="InterPro" id="IPR028939">
    <property type="entry name" value="P5C_Rdtase_cat_N"/>
</dbReference>
<dbReference type="InParanoid" id="D2W5W6"/>
<keyword evidence="8" id="KW-1185">Reference proteome</keyword>
<dbReference type="InterPro" id="IPR008927">
    <property type="entry name" value="6-PGluconate_DH-like_C_sf"/>
</dbReference>
<keyword evidence="3" id="KW-0560">Oxidoreductase</keyword>
<evidence type="ECO:0000259" key="5">
    <source>
        <dbReference type="Pfam" id="PF03807"/>
    </source>
</evidence>
<dbReference type="Gene3D" id="3.40.50.720">
    <property type="entry name" value="NAD(P)-binding Rossmann-like Domain"/>
    <property type="match status" value="1"/>
</dbReference>
<dbReference type="GO" id="GO:0055129">
    <property type="term" value="P:L-proline biosynthetic process"/>
    <property type="evidence" value="ECO:0007669"/>
    <property type="project" value="TreeGrafter"/>
</dbReference>
<dbReference type="GO" id="GO:0004735">
    <property type="term" value="F:pyrroline-5-carboxylate reductase activity"/>
    <property type="evidence" value="ECO:0007669"/>
    <property type="project" value="InterPro"/>
</dbReference>
<evidence type="ECO:0000256" key="1">
    <source>
        <dbReference type="ARBA" id="ARBA00005525"/>
    </source>
</evidence>
<sequence>FIGTGAMNGAIIYGLIKSKIIKSEQIYGYDASDKILNECVKKNEIQKCQSSNELIQKCQVIILGVKPQYLNQVINQINNSLIQVIKEKREILLISIAAGFKLTTIYEQLNQNLKNYLLENENLTKYIKLSRVMPNINCMISESASGYIMHPLNNNDFKFKQIVEIIFSKIGKCVFLTDENYLDCVTGLSGSGPAFVFMFIEALADGGVFTGLSRETSLILATQTVLGLQNYYYNL</sequence>
<accession>D2W5W6</accession>
<protein>
    <submittedName>
        <fullName evidence="7">Predicted protein</fullName>
    </submittedName>
</protein>
<reference evidence="7 8" key="1">
    <citation type="journal article" date="2010" name="Cell">
        <title>The genome of Naegleria gruberi illuminates early eukaryotic versatility.</title>
        <authorList>
            <person name="Fritz-Laylin L.K."/>
            <person name="Prochnik S.E."/>
            <person name="Ginger M.L."/>
            <person name="Dacks J.B."/>
            <person name="Carpenter M.L."/>
            <person name="Field M.C."/>
            <person name="Kuo A."/>
            <person name="Paredez A."/>
            <person name="Chapman J."/>
            <person name="Pham J."/>
            <person name="Shu S."/>
            <person name="Neupane R."/>
            <person name="Cipriano M."/>
            <person name="Mancuso J."/>
            <person name="Tu H."/>
            <person name="Salamov A."/>
            <person name="Lindquist E."/>
            <person name="Shapiro H."/>
            <person name="Lucas S."/>
            <person name="Grigoriev I.V."/>
            <person name="Cande W.Z."/>
            <person name="Fulton C."/>
            <person name="Rokhsar D.S."/>
            <person name="Dawson S.C."/>
        </authorList>
    </citation>
    <scope>NUCLEOTIDE SEQUENCE [LARGE SCALE GENOMIC DNA]</scope>
    <source>
        <strain evidence="7 8">NEG-M</strain>
    </source>
</reference>
<dbReference type="Gene3D" id="1.10.3730.10">
    <property type="entry name" value="ProC C-terminal domain-like"/>
    <property type="match status" value="1"/>
</dbReference>
<evidence type="ECO:0000259" key="6">
    <source>
        <dbReference type="Pfam" id="PF14748"/>
    </source>
</evidence>
<dbReference type="AlphaFoldDB" id="D2W5W6"/>
<dbReference type="EMBL" id="GG739165">
    <property type="protein sequence ID" value="EFC35535.1"/>
    <property type="molecule type" value="Genomic_DNA"/>
</dbReference>
<evidence type="ECO:0000313" key="8">
    <source>
        <dbReference type="Proteomes" id="UP000006671"/>
    </source>
</evidence>
<keyword evidence="2 4" id="KW-0521">NADP</keyword>
<feature type="domain" description="Pyrroline-5-carboxylate reductase dimerisation" evidence="6">
    <location>
        <begin position="179"/>
        <end position="229"/>
    </location>
</feature>
<dbReference type="KEGG" id="ngr:NAEGRDRAFT_76810"/>
<proteinExistence type="inferred from homology"/>
<dbReference type="PANTHER" id="PTHR11645:SF0">
    <property type="entry name" value="PYRROLINE-5-CARBOXYLATE REDUCTASE 3"/>
    <property type="match status" value="1"/>
</dbReference>
<dbReference type="PANTHER" id="PTHR11645">
    <property type="entry name" value="PYRROLINE-5-CARBOXYLATE REDUCTASE"/>
    <property type="match status" value="1"/>
</dbReference>
<dbReference type="InterPro" id="IPR036291">
    <property type="entry name" value="NAD(P)-bd_dom_sf"/>
</dbReference>
<dbReference type="Pfam" id="PF14748">
    <property type="entry name" value="P5CR_dimer"/>
    <property type="match status" value="1"/>
</dbReference>
<dbReference type="OrthoDB" id="10263291at2759"/>
<gene>
    <name evidence="7" type="ORF">NAEGRDRAFT_76810</name>
</gene>
<name>D2W5W6_NAEGR</name>
<dbReference type="STRING" id="5762.D2W5W6"/>
<feature type="non-terminal residue" evidence="7">
    <location>
        <position position="1"/>
    </location>
</feature>
<dbReference type="RefSeq" id="XP_002668279.1">
    <property type="nucleotide sequence ID" value="XM_002668233.1"/>
</dbReference>
<organism evidence="8">
    <name type="scientific">Naegleria gruberi</name>
    <name type="common">Amoeba</name>
    <dbReference type="NCBI Taxonomy" id="5762"/>
    <lineage>
        <taxon>Eukaryota</taxon>
        <taxon>Discoba</taxon>
        <taxon>Heterolobosea</taxon>
        <taxon>Tetramitia</taxon>
        <taxon>Eutetramitia</taxon>
        <taxon>Vahlkampfiidae</taxon>
        <taxon>Naegleria</taxon>
    </lineage>
</organism>
<comment type="similarity">
    <text evidence="1">Belongs to the pyrroline-5-carboxylate reductase family.</text>
</comment>
<dbReference type="VEuPathDB" id="AmoebaDB:NAEGRDRAFT_76810"/>
<evidence type="ECO:0000256" key="2">
    <source>
        <dbReference type="ARBA" id="ARBA00022857"/>
    </source>
</evidence>
<dbReference type="SUPFAM" id="SSF51735">
    <property type="entry name" value="NAD(P)-binding Rossmann-fold domains"/>
    <property type="match status" value="1"/>
</dbReference>